<proteinExistence type="predicted"/>
<dbReference type="AlphaFoldDB" id="A0A4Y2ES19"/>
<comment type="caution">
    <text evidence="1">The sequence shown here is derived from an EMBL/GenBank/DDBJ whole genome shotgun (WGS) entry which is preliminary data.</text>
</comment>
<keyword evidence="2" id="KW-1185">Reference proteome</keyword>
<dbReference type="EMBL" id="BGPR01000697">
    <property type="protein sequence ID" value="GBM32033.1"/>
    <property type="molecule type" value="Genomic_DNA"/>
</dbReference>
<name>A0A4Y2ES19_ARAVE</name>
<dbReference type="OrthoDB" id="6470420at2759"/>
<reference evidence="1 2" key="1">
    <citation type="journal article" date="2019" name="Sci. Rep.">
        <title>Orb-weaving spider Araneus ventricosus genome elucidates the spidroin gene catalogue.</title>
        <authorList>
            <person name="Kono N."/>
            <person name="Nakamura H."/>
            <person name="Ohtoshi R."/>
            <person name="Moran D.A.P."/>
            <person name="Shinohara A."/>
            <person name="Yoshida Y."/>
            <person name="Fujiwara M."/>
            <person name="Mori M."/>
            <person name="Tomita M."/>
            <person name="Arakawa K."/>
        </authorList>
    </citation>
    <scope>NUCLEOTIDE SEQUENCE [LARGE SCALE GENOMIC DNA]</scope>
</reference>
<gene>
    <name evidence="1" type="ORF">AVEN_127374_1</name>
</gene>
<evidence type="ECO:0000313" key="1">
    <source>
        <dbReference type="EMBL" id="GBM32033.1"/>
    </source>
</evidence>
<accession>A0A4Y2ES19</accession>
<dbReference type="Proteomes" id="UP000499080">
    <property type="component" value="Unassembled WGS sequence"/>
</dbReference>
<evidence type="ECO:0000313" key="2">
    <source>
        <dbReference type="Proteomes" id="UP000499080"/>
    </source>
</evidence>
<sequence length="92" mass="10739">MKVKVIMTECHQFLNDELNDLTRDLNLLKEASELQASRLNDKKLLEQGTKITFYRTREKGLLPFFSQEGNLVFCHDIRGILEKLGLPELFSR</sequence>
<protein>
    <submittedName>
        <fullName evidence="1">Uncharacterized protein</fullName>
    </submittedName>
</protein>
<organism evidence="1 2">
    <name type="scientific">Araneus ventricosus</name>
    <name type="common">Orbweaver spider</name>
    <name type="synonym">Epeira ventricosa</name>
    <dbReference type="NCBI Taxonomy" id="182803"/>
    <lineage>
        <taxon>Eukaryota</taxon>
        <taxon>Metazoa</taxon>
        <taxon>Ecdysozoa</taxon>
        <taxon>Arthropoda</taxon>
        <taxon>Chelicerata</taxon>
        <taxon>Arachnida</taxon>
        <taxon>Araneae</taxon>
        <taxon>Araneomorphae</taxon>
        <taxon>Entelegynae</taxon>
        <taxon>Araneoidea</taxon>
        <taxon>Araneidae</taxon>
        <taxon>Araneus</taxon>
    </lineage>
</organism>